<accession>A0A0K0EZD1</accession>
<dbReference type="Gene3D" id="3.20.20.100">
    <property type="entry name" value="NADP-dependent oxidoreductase domain"/>
    <property type="match status" value="1"/>
</dbReference>
<sequence length="314" mass="35904">MKPGITESIKLSNGRSMPVFGLGTWLSKPGEVENAVRIALDNGYRLIDTAELYNNETDIGKVLQEYFTSGKLKREDLFVTTKWNPRMDKESTVKEEIEKSLKRLQLSYVDLYLIHGPTVFNKDGSFDLNRKVEDIWREMEGVFEDGLAKSIGVSNFSINQVERVMKIAKIPIHNIQVEAHLYWPQSDLKKVADKYNITFTAYAPIGSPGRTALTTVNWVEAKNPIEDPLVIELSKKYSKTPAQILMKYLLQIGMAIIPKSINEKRIVENSLLFDFTISSEDMEKLKNIGYKKRLFTFDMAKGHPEDPYVDEREA</sequence>
<dbReference type="FunFam" id="3.20.20.100:FF:000029">
    <property type="entry name" value="Aldo-keto reductase"/>
    <property type="match status" value="1"/>
</dbReference>
<dbReference type="STRING" id="75913.A0A0K0EZD1"/>
<evidence type="ECO:0000313" key="5">
    <source>
        <dbReference type="Proteomes" id="UP000035680"/>
    </source>
</evidence>
<dbReference type="GO" id="GO:0016491">
    <property type="term" value="F:oxidoreductase activity"/>
    <property type="evidence" value="ECO:0007669"/>
    <property type="project" value="InterPro"/>
</dbReference>
<dbReference type="PROSITE" id="PS00062">
    <property type="entry name" value="ALDOKETO_REDUCTASE_2"/>
    <property type="match status" value="1"/>
</dbReference>
<proteinExistence type="predicted"/>
<feature type="domain" description="NADP-dependent oxidoreductase" evidence="4">
    <location>
        <begin position="21"/>
        <end position="288"/>
    </location>
</feature>
<keyword evidence="5" id="KW-1185">Reference proteome</keyword>
<dbReference type="AlphaFoldDB" id="A0A0K0EZD1"/>
<evidence type="ECO:0000256" key="1">
    <source>
        <dbReference type="PIRSR" id="PIRSR000097-1"/>
    </source>
</evidence>
<name>A0A0K0EZD1_STRVS</name>
<dbReference type="PANTHER" id="PTHR11732">
    <property type="entry name" value="ALDO/KETO REDUCTASE"/>
    <property type="match status" value="1"/>
</dbReference>
<evidence type="ECO:0000256" key="2">
    <source>
        <dbReference type="PIRSR" id="PIRSR000097-2"/>
    </source>
</evidence>
<dbReference type="Proteomes" id="UP000035680">
    <property type="component" value="Unassembled WGS sequence"/>
</dbReference>
<organism evidence="5 6">
    <name type="scientific">Strongyloides venezuelensis</name>
    <name type="common">Threadworm</name>
    <dbReference type="NCBI Taxonomy" id="75913"/>
    <lineage>
        <taxon>Eukaryota</taxon>
        <taxon>Metazoa</taxon>
        <taxon>Ecdysozoa</taxon>
        <taxon>Nematoda</taxon>
        <taxon>Chromadorea</taxon>
        <taxon>Rhabditida</taxon>
        <taxon>Tylenchina</taxon>
        <taxon>Panagrolaimomorpha</taxon>
        <taxon>Strongyloidoidea</taxon>
        <taxon>Strongyloididae</taxon>
        <taxon>Strongyloides</taxon>
    </lineage>
</organism>
<dbReference type="WBParaSite" id="SVE_0189000.1">
    <property type="protein sequence ID" value="SVE_0189000.1"/>
    <property type="gene ID" value="SVE_0189000"/>
</dbReference>
<feature type="binding site" evidence="2">
    <location>
        <position position="115"/>
    </location>
    <ligand>
        <name>substrate</name>
    </ligand>
</feature>
<dbReference type="SUPFAM" id="SSF51430">
    <property type="entry name" value="NAD(P)-linked oxidoreductase"/>
    <property type="match status" value="1"/>
</dbReference>
<evidence type="ECO:0000259" key="4">
    <source>
        <dbReference type="Pfam" id="PF00248"/>
    </source>
</evidence>
<dbReference type="InterPro" id="IPR023210">
    <property type="entry name" value="NADP_OxRdtase_dom"/>
</dbReference>
<dbReference type="PIRSF" id="PIRSF000097">
    <property type="entry name" value="AKR"/>
    <property type="match status" value="1"/>
</dbReference>
<evidence type="ECO:0000256" key="3">
    <source>
        <dbReference type="PIRSR" id="PIRSR000097-3"/>
    </source>
</evidence>
<reference evidence="5" key="1">
    <citation type="submission" date="2014-07" db="EMBL/GenBank/DDBJ databases">
        <authorList>
            <person name="Martin A.A"/>
            <person name="De Silva N."/>
        </authorList>
    </citation>
    <scope>NUCLEOTIDE SEQUENCE</scope>
</reference>
<protein>
    <submittedName>
        <fullName evidence="6">Alcohol dehydrogenase [NADP(+)] (inferred by orthology to a human protein)</fullName>
    </submittedName>
</protein>
<feature type="site" description="Lowers pKa of active site Tyr" evidence="3">
    <location>
        <position position="82"/>
    </location>
</feature>
<dbReference type="PROSITE" id="PS00798">
    <property type="entry name" value="ALDOKETO_REDUCTASE_1"/>
    <property type="match status" value="1"/>
</dbReference>
<dbReference type="InterPro" id="IPR036812">
    <property type="entry name" value="NAD(P)_OxRdtase_dom_sf"/>
</dbReference>
<evidence type="ECO:0000313" key="6">
    <source>
        <dbReference type="WBParaSite" id="SVE_0189000.1"/>
    </source>
</evidence>
<dbReference type="PRINTS" id="PR00069">
    <property type="entry name" value="ALDKETRDTASE"/>
</dbReference>
<dbReference type="InterPro" id="IPR018170">
    <property type="entry name" value="Aldo/ket_reductase_CS"/>
</dbReference>
<reference evidence="6" key="2">
    <citation type="submission" date="2015-08" db="UniProtKB">
        <authorList>
            <consortium name="WormBaseParasite"/>
        </authorList>
    </citation>
    <scope>IDENTIFICATION</scope>
</reference>
<feature type="active site" description="Proton donor" evidence="1">
    <location>
        <position position="53"/>
    </location>
</feature>
<dbReference type="InterPro" id="IPR020471">
    <property type="entry name" value="AKR"/>
</dbReference>
<dbReference type="Pfam" id="PF00248">
    <property type="entry name" value="Aldo_ket_red"/>
    <property type="match status" value="1"/>
</dbReference>